<sequence length="146" mass="15487">MPKKGGNRAIKSNSSDVPSGSKAIGPRRNQKKKAGGFECSYCDKKFATTQGRGGHITLAHKDKWADSNKEFEAIIAGQLKLTVAPPTVEATVTGSLDVTVTPPQAKATITGALELTVAPPQANLQHPNLNVDLNLPAMEEDDLIEI</sequence>
<evidence type="ECO:0000256" key="1">
    <source>
        <dbReference type="SAM" id="MobiDB-lite"/>
    </source>
</evidence>
<name>A0A7J6VF11_THATH</name>
<evidence type="ECO:0000313" key="3">
    <source>
        <dbReference type="EMBL" id="KAF5183706.1"/>
    </source>
</evidence>
<dbReference type="EMBL" id="JABWDY010033055">
    <property type="protein sequence ID" value="KAF5183706.1"/>
    <property type="molecule type" value="Genomic_DNA"/>
</dbReference>
<comment type="caution">
    <text evidence="3">The sequence shown here is derived from an EMBL/GenBank/DDBJ whole genome shotgun (WGS) entry which is preliminary data.</text>
</comment>
<gene>
    <name evidence="3" type="ORF">FRX31_026698</name>
</gene>
<dbReference type="Proteomes" id="UP000554482">
    <property type="component" value="Unassembled WGS sequence"/>
</dbReference>
<organism evidence="3 4">
    <name type="scientific">Thalictrum thalictroides</name>
    <name type="common">Rue-anemone</name>
    <name type="synonym">Anemone thalictroides</name>
    <dbReference type="NCBI Taxonomy" id="46969"/>
    <lineage>
        <taxon>Eukaryota</taxon>
        <taxon>Viridiplantae</taxon>
        <taxon>Streptophyta</taxon>
        <taxon>Embryophyta</taxon>
        <taxon>Tracheophyta</taxon>
        <taxon>Spermatophyta</taxon>
        <taxon>Magnoliopsida</taxon>
        <taxon>Ranunculales</taxon>
        <taxon>Ranunculaceae</taxon>
        <taxon>Thalictroideae</taxon>
        <taxon>Thalictrum</taxon>
    </lineage>
</organism>
<reference evidence="3 4" key="1">
    <citation type="submission" date="2020-06" db="EMBL/GenBank/DDBJ databases">
        <title>Transcriptomic and genomic resources for Thalictrum thalictroides and T. hernandezii: Facilitating candidate gene discovery in an emerging model plant lineage.</title>
        <authorList>
            <person name="Arias T."/>
            <person name="Riano-Pachon D.M."/>
            <person name="Di Stilio V.S."/>
        </authorList>
    </citation>
    <scope>NUCLEOTIDE SEQUENCE [LARGE SCALE GENOMIC DNA]</scope>
    <source>
        <strain evidence="4">cv. WT478/WT964</strain>
        <tissue evidence="3">Leaves</tissue>
    </source>
</reference>
<dbReference type="AlphaFoldDB" id="A0A7J6VF11"/>
<feature type="domain" description="C2H2-type" evidence="2">
    <location>
        <begin position="39"/>
        <end position="60"/>
    </location>
</feature>
<dbReference type="InterPro" id="IPR013087">
    <property type="entry name" value="Znf_C2H2_type"/>
</dbReference>
<protein>
    <recommendedName>
        <fullName evidence="2">C2H2-type domain-containing protein</fullName>
    </recommendedName>
</protein>
<proteinExistence type="predicted"/>
<accession>A0A7J6VF11</accession>
<evidence type="ECO:0000259" key="2">
    <source>
        <dbReference type="PROSITE" id="PS00028"/>
    </source>
</evidence>
<dbReference type="PROSITE" id="PS00028">
    <property type="entry name" value="ZINC_FINGER_C2H2_1"/>
    <property type="match status" value="1"/>
</dbReference>
<evidence type="ECO:0000313" key="4">
    <source>
        <dbReference type="Proteomes" id="UP000554482"/>
    </source>
</evidence>
<keyword evidence="4" id="KW-1185">Reference proteome</keyword>
<feature type="region of interest" description="Disordered" evidence="1">
    <location>
        <begin position="1"/>
        <end position="34"/>
    </location>
</feature>